<dbReference type="InterPro" id="IPR029068">
    <property type="entry name" value="Glyas_Bleomycin-R_OHBP_Dase"/>
</dbReference>
<dbReference type="RefSeq" id="WP_301418907.1">
    <property type="nucleotide sequence ID" value="NZ_CP098023.1"/>
</dbReference>
<dbReference type="SUPFAM" id="SSF54593">
    <property type="entry name" value="Glyoxalase/Bleomycin resistance protein/Dihydroxybiphenyl dioxygenase"/>
    <property type="match status" value="1"/>
</dbReference>
<accession>A0ABY9EH98</accession>
<dbReference type="Gene3D" id="3.10.180.10">
    <property type="entry name" value="2,3-Dihydroxybiphenyl 1,2-Dioxygenase, domain 1"/>
    <property type="match status" value="1"/>
</dbReference>
<organism evidence="2 3">
    <name type="scientific">Microbulbifer spongiae</name>
    <dbReference type="NCBI Taxonomy" id="2944933"/>
    <lineage>
        <taxon>Bacteria</taxon>
        <taxon>Pseudomonadati</taxon>
        <taxon>Pseudomonadota</taxon>
        <taxon>Gammaproteobacteria</taxon>
        <taxon>Cellvibrionales</taxon>
        <taxon>Microbulbiferaceae</taxon>
        <taxon>Microbulbifer</taxon>
    </lineage>
</organism>
<keyword evidence="3" id="KW-1185">Reference proteome</keyword>
<feature type="domain" description="Glyoxalase-like" evidence="1">
    <location>
        <begin position="7"/>
        <end position="177"/>
    </location>
</feature>
<evidence type="ECO:0000313" key="2">
    <source>
        <dbReference type="EMBL" id="WKD51541.1"/>
    </source>
</evidence>
<name>A0ABY9EH98_9GAMM</name>
<dbReference type="InterPro" id="IPR025870">
    <property type="entry name" value="Glyoxalase-like_dom"/>
</dbReference>
<evidence type="ECO:0000259" key="1">
    <source>
        <dbReference type="Pfam" id="PF13468"/>
    </source>
</evidence>
<proteinExistence type="predicted"/>
<protein>
    <submittedName>
        <fullName evidence="2">VOC family protein</fullName>
    </submittedName>
</protein>
<dbReference type="Proteomes" id="UP001321520">
    <property type="component" value="Chromosome"/>
</dbReference>
<dbReference type="Pfam" id="PF13468">
    <property type="entry name" value="Glyoxalase_3"/>
    <property type="match status" value="1"/>
</dbReference>
<reference evidence="2 3" key="1">
    <citation type="submission" date="2022-05" db="EMBL/GenBank/DDBJ databases">
        <title>Microbulbifer sp. nov., isolated from sponge.</title>
        <authorList>
            <person name="Gao L."/>
        </authorList>
    </citation>
    <scope>NUCLEOTIDE SEQUENCE [LARGE SCALE GENOMIC DNA]</scope>
    <source>
        <strain evidence="2 3">MI-G</strain>
    </source>
</reference>
<sequence length="230" mass="26019">MKTRCSHVLLWVKEIHQAVRDFRQLGFTVDYATKEKKAQHAHVWFREGAIIELLTSPPNARYFKWLIDIFAGRGAGNRMMRWSQEGEGFCDVALVSDDFDNDLSTLKRAGIAMGRVVPWRRTKPDGQQTSFRFVYPRTERLPFIVSPYNPSQHPEKTEHENGAESLSKVRMEVSEEDWQAVKCLTAGDPTFIITPGPKTMVTGIEIACLKKALDPALLHGAVIEVSSTDT</sequence>
<gene>
    <name evidence="2" type="ORF">M8T91_09010</name>
</gene>
<evidence type="ECO:0000313" key="3">
    <source>
        <dbReference type="Proteomes" id="UP001321520"/>
    </source>
</evidence>
<dbReference type="EMBL" id="CP098023">
    <property type="protein sequence ID" value="WKD51541.1"/>
    <property type="molecule type" value="Genomic_DNA"/>
</dbReference>